<dbReference type="InterPro" id="IPR023214">
    <property type="entry name" value="HAD_sf"/>
</dbReference>
<dbReference type="PANTHER" id="PTHR43434">
    <property type="entry name" value="PHOSPHOGLYCOLATE PHOSPHATASE"/>
    <property type="match status" value="1"/>
</dbReference>
<proteinExistence type="inferred from homology"/>
<dbReference type="AlphaFoldDB" id="A0A2J7TKK6"/>
<dbReference type="OrthoDB" id="9793014at2"/>
<dbReference type="InterPro" id="IPR006439">
    <property type="entry name" value="HAD-SF_hydro_IA"/>
</dbReference>
<dbReference type="GO" id="GO:0046295">
    <property type="term" value="P:glycolate biosynthetic process"/>
    <property type="evidence" value="ECO:0007669"/>
    <property type="project" value="UniProtKB-UniRule"/>
</dbReference>
<dbReference type="Gene3D" id="1.10.150.240">
    <property type="entry name" value="Putative phosphatase, domain 2"/>
    <property type="match status" value="1"/>
</dbReference>
<feature type="binding site" evidence="10">
    <location>
        <position position="176"/>
    </location>
    <ligand>
        <name>Mg(2+)</name>
        <dbReference type="ChEBI" id="CHEBI:18420"/>
    </ligand>
</feature>
<comment type="similarity">
    <text evidence="4 10">Belongs to the HAD-like hydrolase superfamily. CbbY/CbbZ/Gph/YieH family.</text>
</comment>
<dbReference type="Proteomes" id="UP000236286">
    <property type="component" value="Unassembled WGS sequence"/>
</dbReference>
<dbReference type="GO" id="GO:0006281">
    <property type="term" value="P:DNA repair"/>
    <property type="evidence" value="ECO:0007669"/>
    <property type="project" value="TreeGrafter"/>
</dbReference>
<evidence type="ECO:0000313" key="11">
    <source>
        <dbReference type="EMBL" id="PNG27299.1"/>
    </source>
</evidence>
<evidence type="ECO:0000313" key="12">
    <source>
        <dbReference type="Proteomes" id="UP000236286"/>
    </source>
</evidence>
<dbReference type="InterPro" id="IPR050155">
    <property type="entry name" value="HAD-like_hydrolase_sf"/>
</dbReference>
<keyword evidence="8 10" id="KW-0460">Magnesium</keyword>
<dbReference type="HAMAP" id="MF_00495">
    <property type="entry name" value="GPH_hydrolase_bact"/>
    <property type="match status" value="1"/>
</dbReference>
<dbReference type="EMBL" id="PDZR01000002">
    <property type="protein sequence ID" value="PNG27299.1"/>
    <property type="molecule type" value="Genomic_DNA"/>
</dbReference>
<evidence type="ECO:0000256" key="3">
    <source>
        <dbReference type="ARBA" id="ARBA00004818"/>
    </source>
</evidence>
<evidence type="ECO:0000256" key="10">
    <source>
        <dbReference type="HAMAP-Rule" id="MF_00495"/>
    </source>
</evidence>
<feature type="binding site" evidence="10">
    <location>
        <position position="14"/>
    </location>
    <ligand>
        <name>Mg(2+)</name>
        <dbReference type="ChEBI" id="CHEBI:18420"/>
    </ligand>
</feature>
<evidence type="ECO:0000256" key="2">
    <source>
        <dbReference type="ARBA" id="ARBA00001946"/>
    </source>
</evidence>
<dbReference type="Gene3D" id="3.40.50.1000">
    <property type="entry name" value="HAD superfamily/HAD-like"/>
    <property type="match status" value="1"/>
</dbReference>
<evidence type="ECO:0000256" key="7">
    <source>
        <dbReference type="ARBA" id="ARBA00022801"/>
    </source>
</evidence>
<dbReference type="SFLD" id="SFLDG01129">
    <property type="entry name" value="C1.5:_HAD__Beta-PGM__Phosphata"/>
    <property type="match status" value="1"/>
</dbReference>
<dbReference type="InterPro" id="IPR023198">
    <property type="entry name" value="PGP-like_dom2"/>
</dbReference>
<comment type="catalytic activity">
    <reaction evidence="1 10">
        <text>2-phosphoglycolate + H2O = glycolate + phosphate</text>
        <dbReference type="Rhea" id="RHEA:14369"/>
        <dbReference type="ChEBI" id="CHEBI:15377"/>
        <dbReference type="ChEBI" id="CHEBI:29805"/>
        <dbReference type="ChEBI" id="CHEBI:43474"/>
        <dbReference type="ChEBI" id="CHEBI:58033"/>
        <dbReference type="EC" id="3.1.3.18"/>
    </reaction>
</comment>
<accession>A0A2J7TKK6</accession>
<evidence type="ECO:0000256" key="5">
    <source>
        <dbReference type="ARBA" id="ARBA00013078"/>
    </source>
</evidence>
<comment type="cofactor">
    <cofactor evidence="2 10">
        <name>Mg(2+)</name>
        <dbReference type="ChEBI" id="CHEBI:18420"/>
    </cofactor>
</comment>
<evidence type="ECO:0000256" key="9">
    <source>
        <dbReference type="ARBA" id="ARBA00023277"/>
    </source>
</evidence>
<dbReference type="GO" id="GO:0005829">
    <property type="term" value="C:cytosol"/>
    <property type="evidence" value="ECO:0007669"/>
    <property type="project" value="TreeGrafter"/>
</dbReference>
<evidence type="ECO:0000256" key="4">
    <source>
        <dbReference type="ARBA" id="ARBA00006171"/>
    </source>
</evidence>
<dbReference type="NCBIfam" id="TIGR01549">
    <property type="entry name" value="HAD-SF-IA-v1"/>
    <property type="match status" value="1"/>
</dbReference>
<dbReference type="InterPro" id="IPR037512">
    <property type="entry name" value="PGPase_prok"/>
</dbReference>
<dbReference type="InterPro" id="IPR036412">
    <property type="entry name" value="HAD-like_sf"/>
</dbReference>
<dbReference type="SUPFAM" id="SSF56784">
    <property type="entry name" value="HAD-like"/>
    <property type="match status" value="1"/>
</dbReference>
<sequence>MTKSLSIPPLLIFDLDGTLADTAADLVSTLNAILTAEGLAAVPFKDARAMVGAGAKALLQRGLKANDVVVDEKRLDQLFADYLEHYEAHIADESVLYPGVTAALDRFEAAGWSFAVCTNKFEAPSRLLLTALGIADRFKAICGKDTFAVSKPDGDALLQTIAKAGGDPRRAIMVGDSKTDIDTAHNAKVPVVAVTFGYTDLPVETFEPDRIIGHFDALWDAVEEISAVFHVA</sequence>
<feature type="binding site" evidence="10">
    <location>
        <position position="16"/>
    </location>
    <ligand>
        <name>Mg(2+)</name>
        <dbReference type="ChEBI" id="CHEBI:18420"/>
    </ligand>
</feature>
<dbReference type="GO" id="GO:0046872">
    <property type="term" value="F:metal ion binding"/>
    <property type="evidence" value="ECO:0007669"/>
    <property type="project" value="UniProtKB-KW"/>
</dbReference>
<dbReference type="GO" id="GO:0005975">
    <property type="term" value="P:carbohydrate metabolic process"/>
    <property type="evidence" value="ECO:0007669"/>
    <property type="project" value="InterPro"/>
</dbReference>
<comment type="pathway">
    <text evidence="3 10">Organic acid metabolism; glycolate biosynthesis; glycolate from 2-phosphoglycolate: step 1/1.</text>
</comment>
<evidence type="ECO:0000256" key="6">
    <source>
        <dbReference type="ARBA" id="ARBA00022723"/>
    </source>
</evidence>
<organism evidence="11 12">
    <name type="scientific">Methylocella silvestris</name>
    <dbReference type="NCBI Taxonomy" id="199596"/>
    <lineage>
        <taxon>Bacteria</taxon>
        <taxon>Pseudomonadati</taxon>
        <taxon>Pseudomonadota</taxon>
        <taxon>Alphaproteobacteria</taxon>
        <taxon>Hyphomicrobiales</taxon>
        <taxon>Beijerinckiaceae</taxon>
        <taxon>Methylocella</taxon>
    </lineage>
</organism>
<dbReference type="InterPro" id="IPR041492">
    <property type="entry name" value="HAD_2"/>
</dbReference>
<dbReference type="GO" id="GO:0008967">
    <property type="term" value="F:phosphoglycolate phosphatase activity"/>
    <property type="evidence" value="ECO:0007669"/>
    <property type="project" value="UniProtKB-UniRule"/>
</dbReference>
<protein>
    <recommendedName>
        <fullName evidence="5 10">Phosphoglycolate phosphatase</fullName>
        <shortName evidence="10">PGP</shortName>
        <shortName evidence="10">PGPase</shortName>
        <ecNumber evidence="5 10">3.1.3.18</ecNumber>
    </recommendedName>
</protein>
<dbReference type="EC" id="3.1.3.18" evidence="5 10"/>
<dbReference type="UniPathway" id="UPA00865">
    <property type="reaction ID" value="UER00834"/>
</dbReference>
<comment type="function">
    <text evidence="10">Specifically catalyzes the dephosphorylation of 2-phosphoglycolate. Is involved in the dissimilation of the intracellular 2-phosphoglycolate formed during the DNA repair of 3'-phosphoglycolate ends, a major class of DNA lesions induced by oxidative stress.</text>
</comment>
<evidence type="ECO:0000256" key="1">
    <source>
        <dbReference type="ARBA" id="ARBA00000830"/>
    </source>
</evidence>
<dbReference type="PANTHER" id="PTHR43434:SF1">
    <property type="entry name" value="PHOSPHOGLYCOLATE PHOSPHATASE"/>
    <property type="match status" value="1"/>
</dbReference>
<keyword evidence="7 10" id="KW-0378">Hydrolase</keyword>
<evidence type="ECO:0000256" key="8">
    <source>
        <dbReference type="ARBA" id="ARBA00022842"/>
    </source>
</evidence>
<reference evidence="11 12" key="1">
    <citation type="submission" date="2017-10" db="EMBL/GenBank/DDBJ databases">
        <title>Genome announcement of Methylocella silvestris TVC from permafrost.</title>
        <authorList>
            <person name="Wang J."/>
            <person name="Geng K."/>
            <person name="Ul-Haque F."/>
            <person name="Crombie A.T."/>
            <person name="Street L.E."/>
            <person name="Wookey P.A."/>
            <person name="Murrell J.C."/>
            <person name="Pratscher J."/>
        </authorList>
    </citation>
    <scope>NUCLEOTIDE SEQUENCE [LARGE SCALE GENOMIC DNA]</scope>
    <source>
        <strain evidence="11 12">TVC</strain>
    </source>
</reference>
<feature type="active site" description="Nucleophile" evidence="10">
    <location>
        <position position="14"/>
    </location>
</feature>
<name>A0A2J7TKK6_METSI</name>
<keyword evidence="9 10" id="KW-0119">Carbohydrate metabolism</keyword>
<dbReference type="Pfam" id="PF13419">
    <property type="entry name" value="HAD_2"/>
    <property type="match status" value="1"/>
</dbReference>
<dbReference type="RefSeq" id="WP_102842497.1">
    <property type="nucleotide sequence ID" value="NZ_PDZR01000002.1"/>
</dbReference>
<dbReference type="SFLD" id="SFLDS00003">
    <property type="entry name" value="Haloacid_Dehalogenase"/>
    <property type="match status" value="1"/>
</dbReference>
<comment type="caution">
    <text evidence="11">The sequence shown here is derived from an EMBL/GenBank/DDBJ whole genome shotgun (WGS) entry which is preliminary data.</text>
</comment>
<dbReference type="FunFam" id="3.40.50.1000:FF:000022">
    <property type="entry name" value="Phosphoglycolate phosphatase"/>
    <property type="match status" value="1"/>
</dbReference>
<gene>
    <name evidence="11" type="primary">gph</name>
    <name evidence="11" type="ORF">CR492_04285</name>
</gene>
<keyword evidence="6 10" id="KW-0479">Metal-binding</keyword>